<dbReference type="Pfam" id="PF01951">
    <property type="entry name" value="Archease"/>
    <property type="match status" value="1"/>
</dbReference>
<evidence type="ECO:0000256" key="2">
    <source>
        <dbReference type="ARBA" id="ARBA00022694"/>
    </source>
</evidence>
<dbReference type="PANTHER" id="PTHR12682">
    <property type="entry name" value="ARCHEASE"/>
    <property type="match status" value="1"/>
</dbReference>
<evidence type="ECO:0000259" key="5">
    <source>
        <dbReference type="Pfam" id="PF01951"/>
    </source>
</evidence>
<comment type="similarity">
    <text evidence="1">Belongs to the archease family.</text>
</comment>
<organism evidence="6 7">
    <name type="scientific">Benzoatithermus flavus</name>
    <dbReference type="NCBI Taxonomy" id="3108223"/>
    <lineage>
        <taxon>Bacteria</taxon>
        <taxon>Pseudomonadati</taxon>
        <taxon>Pseudomonadota</taxon>
        <taxon>Alphaproteobacteria</taxon>
        <taxon>Geminicoccales</taxon>
        <taxon>Geminicoccaceae</taxon>
        <taxon>Benzoatithermus</taxon>
    </lineage>
</organism>
<accession>A0ABU8XQW6</accession>
<evidence type="ECO:0000313" key="6">
    <source>
        <dbReference type="EMBL" id="MEK0082818.1"/>
    </source>
</evidence>
<evidence type="ECO:0000313" key="7">
    <source>
        <dbReference type="Proteomes" id="UP001375743"/>
    </source>
</evidence>
<reference evidence="6 7" key="1">
    <citation type="submission" date="2024-01" db="EMBL/GenBank/DDBJ databases">
        <title>Multi-omics insights into the function and evolution of sodium benzoate biodegradation pathways in Benzoatithermus flavus gen. nov., sp. nov. from hot spring.</title>
        <authorList>
            <person name="Hu C.-J."/>
            <person name="Li W.-J."/>
        </authorList>
    </citation>
    <scope>NUCLEOTIDE SEQUENCE [LARGE SCALE GENOMIC DNA]</scope>
    <source>
        <strain evidence="6 7">SYSU G07066</strain>
    </source>
</reference>
<evidence type="ECO:0000256" key="1">
    <source>
        <dbReference type="ARBA" id="ARBA00007963"/>
    </source>
</evidence>
<dbReference type="Proteomes" id="UP001375743">
    <property type="component" value="Unassembled WGS sequence"/>
</dbReference>
<dbReference type="RefSeq" id="WP_418158672.1">
    <property type="nucleotide sequence ID" value="NZ_JBBLZC010000005.1"/>
</dbReference>
<keyword evidence="2" id="KW-0819">tRNA processing</keyword>
<comment type="caution">
    <text evidence="6">The sequence shown here is derived from an EMBL/GenBank/DDBJ whole genome shotgun (WGS) entry which is preliminary data.</text>
</comment>
<protein>
    <submittedName>
        <fullName evidence="6">Archease</fullName>
    </submittedName>
</protein>
<name>A0ABU8XQW6_9PROT</name>
<evidence type="ECO:0000256" key="4">
    <source>
        <dbReference type="ARBA" id="ARBA00022837"/>
    </source>
</evidence>
<dbReference type="SUPFAM" id="SSF69819">
    <property type="entry name" value="MTH1598-like"/>
    <property type="match status" value="1"/>
</dbReference>
<keyword evidence="7" id="KW-1185">Reference proteome</keyword>
<dbReference type="EMBL" id="JBBLZC010000005">
    <property type="protein sequence ID" value="MEK0082818.1"/>
    <property type="molecule type" value="Genomic_DNA"/>
</dbReference>
<dbReference type="InterPro" id="IPR002804">
    <property type="entry name" value="Archease"/>
</dbReference>
<evidence type="ECO:0000256" key="3">
    <source>
        <dbReference type="ARBA" id="ARBA00022723"/>
    </source>
</evidence>
<dbReference type="PANTHER" id="PTHR12682:SF11">
    <property type="entry name" value="PROTEIN ARCHEASE"/>
    <property type="match status" value="1"/>
</dbReference>
<dbReference type="InterPro" id="IPR036820">
    <property type="entry name" value="Archease_dom_sf"/>
</dbReference>
<dbReference type="Gene3D" id="3.55.10.10">
    <property type="entry name" value="Archease domain"/>
    <property type="match status" value="1"/>
</dbReference>
<gene>
    <name evidence="6" type="ORF">U1T56_06630</name>
</gene>
<keyword evidence="4" id="KW-0106">Calcium</keyword>
<sequence>MARRGFEHFAHDADIGVRGYGPSKEAAFEEAARALTAVVTEPEQVRPERAVTIACRAPDDAMLLCDWLNALVLAMAEEGLLFGRFEVHIEGDTLTATAWGEPLDRSRHAPAVEVKGATLTALRVGREPDGTWVAQCVVDV</sequence>
<proteinExistence type="inferred from homology"/>
<keyword evidence="3" id="KW-0479">Metal-binding</keyword>
<feature type="domain" description="Archease" evidence="5">
    <location>
        <begin position="6"/>
        <end position="140"/>
    </location>
</feature>
<dbReference type="InterPro" id="IPR023572">
    <property type="entry name" value="Archease_dom"/>
</dbReference>